<dbReference type="EMBL" id="BSYO01000011">
    <property type="protein sequence ID" value="GMH12093.1"/>
    <property type="molecule type" value="Genomic_DNA"/>
</dbReference>
<dbReference type="CDD" id="cd03784">
    <property type="entry name" value="GT1_Gtf-like"/>
    <property type="match status" value="1"/>
</dbReference>
<dbReference type="InterPro" id="IPR035595">
    <property type="entry name" value="UDP_glycos_trans_CS"/>
</dbReference>
<proteinExistence type="inferred from homology"/>
<keyword evidence="2 4" id="KW-0328">Glycosyltransferase</keyword>
<evidence type="ECO:0000256" key="2">
    <source>
        <dbReference type="ARBA" id="ARBA00022676"/>
    </source>
</evidence>
<keyword evidence="3 4" id="KW-0808">Transferase</keyword>
<organism evidence="7 8">
    <name type="scientific">Nepenthes gracilis</name>
    <name type="common">Slender pitcher plant</name>
    <dbReference type="NCBI Taxonomy" id="150966"/>
    <lineage>
        <taxon>Eukaryota</taxon>
        <taxon>Viridiplantae</taxon>
        <taxon>Streptophyta</taxon>
        <taxon>Embryophyta</taxon>
        <taxon>Tracheophyta</taxon>
        <taxon>Spermatophyta</taxon>
        <taxon>Magnoliopsida</taxon>
        <taxon>eudicotyledons</taxon>
        <taxon>Gunneridae</taxon>
        <taxon>Pentapetalae</taxon>
        <taxon>Caryophyllales</taxon>
        <taxon>Nepenthaceae</taxon>
        <taxon>Nepenthes</taxon>
    </lineage>
</organism>
<dbReference type="FunFam" id="3.40.50.2000:FF:000103">
    <property type="entry name" value="Glycosyltransferase"/>
    <property type="match status" value="1"/>
</dbReference>
<dbReference type="FunFam" id="3.40.50.2000:FF:000064">
    <property type="entry name" value="Glycosyltransferase"/>
    <property type="match status" value="1"/>
</dbReference>
<protein>
    <recommendedName>
        <fullName evidence="5">Glycosyltransferase</fullName>
        <ecNumber evidence="5">2.4.1.-</ecNumber>
    </recommendedName>
</protein>
<dbReference type="InterPro" id="IPR058980">
    <property type="entry name" value="Glyco_transf_N"/>
</dbReference>
<dbReference type="PANTHER" id="PTHR48047">
    <property type="entry name" value="GLYCOSYLTRANSFERASE"/>
    <property type="match status" value="1"/>
</dbReference>
<evidence type="ECO:0000256" key="3">
    <source>
        <dbReference type="ARBA" id="ARBA00022679"/>
    </source>
</evidence>
<dbReference type="Pfam" id="PF26168">
    <property type="entry name" value="Glyco_transf_N"/>
    <property type="match status" value="1"/>
</dbReference>
<dbReference type="PANTHER" id="PTHR48047:SF107">
    <property type="entry name" value="UDP-GLYCOSYLTRANSFERASE 92A1-LIKE"/>
    <property type="match status" value="1"/>
</dbReference>
<gene>
    <name evidence="7" type="ORF">Nepgr_013934</name>
</gene>
<dbReference type="AlphaFoldDB" id="A0AAD3SIN8"/>
<evidence type="ECO:0000313" key="8">
    <source>
        <dbReference type="Proteomes" id="UP001279734"/>
    </source>
</evidence>
<dbReference type="Pfam" id="PF00201">
    <property type="entry name" value="UDPGT"/>
    <property type="match status" value="1"/>
</dbReference>
<evidence type="ECO:0000256" key="4">
    <source>
        <dbReference type="RuleBase" id="RU003718"/>
    </source>
</evidence>
<keyword evidence="8" id="KW-1185">Reference proteome</keyword>
<evidence type="ECO:0000256" key="1">
    <source>
        <dbReference type="ARBA" id="ARBA00009995"/>
    </source>
</evidence>
<dbReference type="Gene3D" id="3.40.50.2000">
    <property type="entry name" value="Glycogen Phosphorylase B"/>
    <property type="match status" value="2"/>
</dbReference>
<comment type="similarity">
    <text evidence="1 4">Belongs to the UDP-glycosyltransferase family.</text>
</comment>
<evidence type="ECO:0000313" key="7">
    <source>
        <dbReference type="EMBL" id="GMH12093.1"/>
    </source>
</evidence>
<dbReference type="InterPro" id="IPR002213">
    <property type="entry name" value="UDP_glucos_trans"/>
</dbReference>
<evidence type="ECO:0000259" key="6">
    <source>
        <dbReference type="Pfam" id="PF26168"/>
    </source>
</evidence>
<comment type="caution">
    <text evidence="7">The sequence shown here is derived from an EMBL/GenBank/DDBJ whole genome shotgun (WGS) entry which is preliminary data.</text>
</comment>
<dbReference type="SUPFAM" id="SSF53756">
    <property type="entry name" value="UDP-Glycosyltransferase/glycogen phosphorylase"/>
    <property type="match status" value="1"/>
</dbReference>
<reference evidence="7" key="1">
    <citation type="submission" date="2023-05" db="EMBL/GenBank/DDBJ databases">
        <title>Nepenthes gracilis genome sequencing.</title>
        <authorList>
            <person name="Fukushima K."/>
        </authorList>
    </citation>
    <scope>NUCLEOTIDE SEQUENCE</scope>
    <source>
        <strain evidence="7">SING2019-196</strain>
    </source>
</reference>
<dbReference type="Proteomes" id="UP001279734">
    <property type="component" value="Unassembled WGS sequence"/>
</dbReference>
<dbReference type="GO" id="GO:0035251">
    <property type="term" value="F:UDP-glucosyltransferase activity"/>
    <property type="evidence" value="ECO:0007669"/>
    <property type="project" value="TreeGrafter"/>
</dbReference>
<sequence length="493" mass="55107">MESNSQHVLMLPFMARGHLIPFLELAKQIRRRTGFIITILNTAANIQFLRSQLLGSGVDEAAGGVRLVELPFCASDHGLPPNVESTRGLSLPQMIDLFYASTELEAPLRRFILEEIIAKEGRPPLCIIADLFFGWAFDLAKNLRSVGVTFCTGGAYGMAAYVSLWKDIPQRHSNDGEFTLPGFPKNHRFHISQLHKFLRAADGTDSWSRFFQPQFSKTVNSSGWLLNTVEEIEPLGMSIIRNYVRLPVWPVGPLLPPFMLSPPPASDPHDRKDRCVTWLDSQPHDSVLYISFGSQNTITLTQMMELAMGLEESGKPFIWVIRPPFGFDLEGEFREEWLPIGFESRLSETEKGMVVKKWAPQMEILSHRSTGAFLSHCGWNSVLESLSQGVPLVGWPLAGEQAYNSKMLAEEMGVSVELTRGLEGNVTKENVKKIVELVLNREGKGGEMKKKAVEVGKHLRAAVKEDEFEKGSSLRAMDDFVDTILSSVSHQPV</sequence>
<dbReference type="PROSITE" id="PS00375">
    <property type="entry name" value="UDPGT"/>
    <property type="match status" value="1"/>
</dbReference>
<dbReference type="EC" id="2.4.1.-" evidence="5"/>
<feature type="domain" description="Glycosyltransferase N-terminal" evidence="6">
    <location>
        <begin position="7"/>
        <end position="256"/>
    </location>
</feature>
<accession>A0AAD3SIN8</accession>
<name>A0AAD3SIN8_NEPGR</name>
<evidence type="ECO:0000256" key="5">
    <source>
        <dbReference type="RuleBase" id="RU362057"/>
    </source>
</evidence>